<name>A0A0W0FF51_MONRR</name>
<accession>A0A0W0FF51</accession>
<comment type="caution">
    <text evidence="1">The sequence shown here is derived from an EMBL/GenBank/DDBJ whole genome shotgun (WGS) entry which is preliminary data.</text>
</comment>
<reference evidence="1 2" key="1">
    <citation type="submission" date="2015-12" db="EMBL/GenBank/DDBJ databases">
        <title>Draft genome sequence of Moniliophthora roreri, the causal agent of frosty pod rot of cacao.</title>
        <authorList>
            <person name="Aime M.C."/>
            <person name="Diaz-Valderrama J.R."/>
            <person name="Kijpornyongpan T."/>
            <person name="Phillips-Mora W."/>
        </authorList>
    </citation>
    <scope>NUCLEOTIDE SEQUENCE [LARGE SCALE GENOMIC DNA]</scope>
    <source>
        <strain evidence="1 2">MCA 2952</strain>
    </source>
</reference>
<proteinExistence type="predicted"/>
<protein>
    <submittedName>
        <fullName evidence="1">Uncharacterized protein</fullName>
    </submittedName>
</protein>
<dbReference type="EMBL" id="LATX01002023">
    <property type="protein sequence ID" value="KTB34906.1"/>
    <property type="molecule type" value="Genomic_DNA"/>
</dbReference>
<dbReference type="Proteomes" id="UP000054988">
    <property type="component" value="Unassembled WGS sequence"/>
</dbReference>
<evidence type="ECO:0000313" key="2">
    <source>
        <dbReference type="Proteomes" id="UP000054988"/>
    </source>
</evidence>
<sequence>MARSQKAEQAEIVQVASREAAKGRRELKLEGAIGHSPAWETQDI</sequence>
<gene>
    <name evidence="1" type="ORF">WG66_12539</name>
</gene>
<dbReference type="AlphaFoldDB" id="A0A0W0FF51"/>
<organism evidence="1 2">
    <name type="scientific">Moniliophthora roreri</name>
    <name type="common">Frosty pod rot fungus</name>
    <name type="synonym">Monilia roreri</name>
    <dbReference type="NCBI Taxonomy" id="221103"/>
    <lineage>
        <taxon>Eukaryota</taxon>
        <taxon>Fungi</taxon>
        <taxon>Dikarya</taxon>
        <taxon>Basidiomycota</taxon>
        <taxon>Agaricomycotina</taxon>
        <taxon>Agaricomycetes</taxon>
        <taxon>Agaricomycetidae</taxon>
        <taxon>Agaricales</taxon>
        <taxon>Marasmiineae</taxon>
        <taxon>Marasmiaceae</taxon>
        <taxon>Moniliophthora</taxon>
    </lineage>
</organism>
<evidence type="ECO:0000313" key="1">
    <source>
        <dbReference type="EMBL" id="KTB34906.1"/>
    </source>
</evidence>